<dbReference type="PANTHER" id="PTHR35333:SF3">
    <property type="entry name" value="BETA-LACTAMASE-TYPE TRANSPEPTIDASE FOLD CONTAINING PROTEIN"/>
    <property type="match status" value="1"/>
</dbReference>
<dbReference type="GO" id="GO:0030655">
    <property type="term" value="P:beta-lactam antibiotic catabolic process"/>
    <property type="evidence" value="ECO:0007669"/>
    <property type="project" value="InterPro"/>
</dbReference>
<dbReference type="PROSITE" id="PS51257">
    <property type="entry name" value="PROKAR_LIPOPROTEIN"/>
    <property type="match status" value="1"/>
</dbReference>
<feature type="domain" description="Beta-lactamase class A catalytic" evidence="8">
    <location>
        <begin position="73"/>
        <end position="287"/>
    </location>
</feature>
<dbReference type="PRINTS" id="PR00118">
    <property type="entry name" value="BLACTAMASEA"/>
</dbReference>
<dbReference type="InterPro" id="IPR058139">
    <property type="entry name" value="BlaC_bacilli"/>
</dbReference>
<dbReference type="NCBIfam" id="NF012167">
    <property type="entry name" value="classA_firm"/>
    <property type="match status" value="1"/>
</dbReference>
<protein>
    <recommendedName>
        <fullName evidence="2 6">Beta-lactamase</fullName>
        <ecNumber evidence="2 6">3.5.2.6</ecNumber>
    </recommendedName>
</protein>
<name>A0A1G9TAA4_9BACI</name>
<organism evidence="9 10">
    <name type="scientific">Sediminibacillus halophilus</name>
    <dbReference type="NCBI Taxonomy" id="482461"/>
    <lineage>
        <taxon>Bacteria</taxon>
        <taxon>Bacillati</taxon>
        <taxon>Bacillota</taxon>
        <taxon>Bacilli</taxon>
        <taxon>Bacillales</taxon>
        <taxon>Bacillaceae</taxon>
        <taxon>Sediminibacillus</taxon>
    </lineage>
</organism>
<dbReference type="SUPFAM" id="SSF56601">
    <property type="entry name" value="beta-lactamase/transpeptidase-like"/>
    <property type="match status" value="1"/>
</dbReference>
<keyword evidence="4 6" id="KW-0378">Hydrolase</keyword>
<feature type="chain" id="PRO_5039509315" description="Beta-lactamase" evidence="7">
    <location>
        <begin position="33"/>
        <end position="314"/>
    </location>
</feature>
<dbReference type="InterPro" id="IPR012338">
    <property type="entry name" value="Beta-lactam/transpept-like"/>
</dbReference>
<dbReference type="NCBIfam" id="NF033103">
    <property type="entry name" value="bla_class_A"/>
    <property type="match status" value="1"/>
</dbReference>
<evidence type="ECO:0000256" key="4">
    <source>
        <dbReference type="ARBA" id="ARBA00022801"/>
    </source>
</evidence>
<keyword evidence="5 6" id="KW-0046">Antibiotic resistance</keyword>
<dbReference type="Pfam" id="PF13354">
    <property type="entry name" value="Beta-lactamase2"/>
    <property type="match status" value="1"/>
</dbReference>
<dbReference type="InterPro" id="IPR023650">
    <property type="entry name" value="Beta-lactam_class-A_AS"/>
</dbReference>
<evidence type="ECO:0000313" key="9">
    <source>
        <dbReference type="EMBL" id="SDM44564.1"/>
    </source>
</evidence>
<evidence type="ECO:0000313" key="10">
    <source>
        <dbReference type="Proteomes" id="UP000182347"/>
    </source>
</evidence>
<dbReference type="GO" id="GO:0046677">
    <property type="term" value="P:response to antibiotic"/>
    <property type="evidence" value="ECO:0007669"/>
    <property type="project" value="UniProtKB-UniRule"/>
</dbReference>
<reference evidence="10" key="1">
    <citation type="submission" date="2016-10" db="EMBL/GenBank/DDBJ databases">
        <authorList>
            <person name="Varghese N."/>
            <person name="Submissions S."/>
        </authorList>
    </citation>
    <scope>NUCLEOTIDE SEQUENCE [LARGE SCALE GENOMIC DNA]</scope>
    <source>
        <strain evidence="10">CGMCC 1.6199</strain>
    </source>
</reference>
<keyword evidence="3 7" id="KW-0732">Signal</keyword>
<comment type="catalytic activity">
    <reaction evidence="6">
        <text>a beta-lactam + H2O = a substituted beta-amino acid</text>
        <dbReference type="Rhea" id="RHEA:20401"/>
        <dbReference type="ChEBI" id="CHEBI:15377"/>
        <dbReference type="ChEBI" id="CHEBI:35627"/>
        <dbReference type="ChEBI" id="CHEBI:140347"/>
        <dbReference type="EC" id="3.5.2.6"/>
    </reaction>
</comment>
<evidence type="ECO:0000256" key="1">
    <source>
        <dbReference type="ARBA" id="ARBA00009009"/>
    </source>
</evidence>
<evidence type="ECO:0000256" key="3">
    <source>
        <dbReference type="ARBA" id="ARBA00022729"/>
    </source>
</evidence>
<keyword evidence="10" id="KW-1185">Reference proteome</keyword>
<feature type="signal peptide" evidence="7">
    <location>
        <begin position="1"/>
        <end position="32"/>
    </location>
</feature>
<gene>
    <name evidence="9" type="ORF">SAMN05216244_2501</name>
</gene>
<dbReference type="AlphaFoldDB" id="A0A1G9TAA4"/>
<dbReference type="RefSeq" id="WP_083334827.1">
    <property type="nucleotide sequence ID" value="NZ_FNHF01000003.1"/>
</dbReference>
<dbReference type="Proteomes" id="UP000182347">
    <property type="component" value="Unassembled WGS sequence"/>
</dbReference>
<dbReference type="STRING" id="482461.SAMN05216244_2501"/>
<dbReference type="InterPro" id="IPR045155">
    <property type="entry name" value="Beta-lactam_cat"/>
</dbReference>
<dbReference type="PROSITE" id="PS00146">
    <property type="entry name" value="BETA_LACTAMASE_A"/>
    <property type="match status" value="1"/>
</dbReference>
<comment type="similarity">
    <text evidence="1 6">Belongs to the class-A beta-lactamase family.</text>
</comment>
<sequence>MRKTTRNKFKMMKFTLYIALLCVAMLCIAMLAACSNAENKTDASPNEKKKSEKTIDLDEEFSQIEEAFDARLGVYAIDTGTNQSVKYNPDERFAYSSTFKLLASAFLLKQNDLKDLEKVVTFGKDDLVTYSPVTEKHVDTGMTLLEISEAAIRKSDNTAGNLLLNALGGPENYKQALREIGDDVTQPERYETELNEFSPGNKRDTSTPRALANNLRKVVLGDFLPREKQELLIDWMKGNATGDALIRAGKPEGWTVGDKSGAGSYGTRNDIAIVWPPGREPIVIAVMSRHKKKDAKYDDELVARAAEVTLNAFK</sequence>
<evidence type="ECO:0000256" key="2">
    <source>
        <dbReference type="ARBA" id="ARBA00012865"/>
    </source>
</evidence>
<proteinExistence type="inferred from homology"/>
<evidence type="ECO:0000256" key="7">
    <source>
        <dbReference type="SAM" id="SignalP"/>
    </source>
</evidence>
<dbReference type="PANTHER" id="PTHR35333">
    <property type="entry name" value="BETA-LACTAMASE"/>
    <property type="match status" value="1"/>
</dbReference>
<dbReference type="GO" id="GO:0008800">
    <property type="term" value="F:beta-lactamase activity"/>
    <property type="evidence" value="ECO:0007669"/>
    <property type="project" value="UniProtKB-UniRule"/>
</dbReference>
<dbReference type="EC" id="3.5.2.6" evidence="2 6"/>
<accession>A0A1G9TAA4</accession>
<evidence type="ECO:0000256" key="6">
    <source>
        <dbReference type="RuleBase" id="RU361140"/>
    </source>
</evidence>
<dbReference type="OrthoDB" id="9784149at2"/>
<evidence type="ECO:0000256" key="5">
    <source>
        <dbReference type="ARBA" id="ARBA00023251"/>
    </source>
</evidence>
<dbReference type="Gene3D" id="3.40.710.10">
    <property type="entry name" value="DD-peptidase/beta-lactamase superfamily"/>
    <property type="match status" value="1"/>
</dbReference>
<evidence type="ECO:0000259" key="8">
    <source>
        <dbReference type="Pfam" id="PF13354"/>
    </source>
</evidence>
<dbReference type="EMBL" id="FNHF01000003">
    <property type="protein sequence ID" value="SDM44564.1"/>
    <property type="molecule type" value="Genomic_DNA"/>
</dbReference>
<dbReference type="InterPro" id="IPR000871">
    <property type="entry name" value="Beta-lactam_class-A"/>
</dbReference>